<dbReference type="GO" id="GO:0003700">
    <property type="term" value="F:DNA-binding transcription factor activity"/>
    <property type="evidence" value="ECO:0007669"/>
    <property type="project" value="InterPro"/>
</dbReference>
<evidence type="ECO:0000313" key="6">
    <source>
        <dbReference type="Proteomes" id="UP001142325"/>
    </source>
</evidence>
<dbReference type="Proteomes" id="UP001142325">
    <property type="component" value="Unassembled WGS sequence"/>
</dbReference>
<dbReference type="PROSITE" id="PS01124">
    <property type="entry name" value="HTH_ARAC_FAMILY_2"/>
    <property type="match status" value="1"/>
</dbReference>
<dbReference type="InterPro" id="IPR009057">
    <property type="entry name" value="Homeodomain-like_sf"/>
</dbReference>
<dbReference type="AlphaFoldDB" id="A0A9W6HT28"/>
<dbReference type="InterPro" id="IPR018060">
    <property type="entry name" value="HTH_AraC"/>
</dbReference>
<keyword evidence="2" id="KW-0238">DNA-binding</keyword>
<comment type="caution">
    <text evidence="5">The sequence shown here is derived from an EMBL/GenBank/DDBJ whole genome shotgun (WGS) entry which is preliminary data.</text>
</comment>
<dbReference type="SUPFAM" id="SSF46689">
    <property type="entry name" value="Homeodomain-like"/>
    <property type="match status" value="1"/>
</dbReference>
<dbReference type="PANTHER" id="PTHR46796:SF15">
    <property type="entry name" value="BLL1074 PROTEIN"/>
    <property type="match status" value="1"/>
</dbReference>
<protein>
    <submittedName>
        <fullName evidence="5">Transcriptional regulator</fullName>
    </submittedName>
</protein>
<evidence type="ECO:0000259" key="4">
    <source>
        <dbReference type="PROSITE" id="PS01124"/>
    </source>
</evidence>
<evidence type="ECO:0000313" key="5">
    <source>
        <dbReference type="EMBL" id="GLK01885.1"/>
    </source>
</evidence>
<keyword evidence="1" id="KW-0805">Transcription regulation</keyword>
<sequence length="253" mass="27112">MLYPAQMPQLHRIPAPEAASELISWLWIPEWDLPEGVTSRQEVVAFPALNLVVMAEGIVLAGATTRRSHRDLHGSGWAVGALLTPAAAAALSDAPAELVDREVAVDAEGLRAEVAAAMSVGGAEGRTRAAQEVSAWLVSRVGEVSEAARQANRMAALLMTDATVRRADDAAARLAVSLRTLQRMAHRYVGVPPLAMIRRRRLQEAAQRLRDDPGADLAGLAAELGYADHAHLSHDFRAVLGLTPSDYRGRVSD</sequence>
<dbReference type="SMART" id="SM00342">
    <property type="entry name" value="HTH_ARAC"/>
    <property type="match status" value="1"/>
</dbReference>
<reference evidence="5" key="1">
    <citation type="journal article" date="2014" name="Int. J. Syst. Evol. Microbiol.">
        <title>Complete genome sequence of Corynebacterium casei LMG S-19264T (=DSM 44701T), isolated from a smear-ripened cheese.</title>
        <authorList>
            <consortium name="US DOE Joint Genome Institute (JGI-PGF)"/>
            <person name="Walter F."/>
            <person name="Albersmeier A."/>
            <person name="Kalinowski J."/>
            <person name="Ruckert C."/>
        </authorList>
    </citation>
    <scope>NUCLEOTIDE SEQUENCE</scope>
    <source>
        <strain evidence="5">VKM Ac-1958</strain>
    </source>
</reference>
<proteinExistence type="predicted"/>
<dbReference type="Pfam" id="PF12833">
    <property type="entry name" value="HTH_18"/>
    <property type="match status" value="1"/>
</dbReference>
<dbReference type="InterPro" id="IPR046532">
    <property type="entry name" value="DUF6597"/>
</dbReference>
<evidence type="ECO:0000256" key="2">
    <source>
        <dbReference type="ARBA" id="ARBA00023125"/>
    </source>
</evidence>
<dbReference type="EMBL" id="BSET01000001">
    <property type="protein sequence ID" value="GLK01885.1"/>
    <property type="molecule type" value="Genomic_DNA"/>
</dbReference>
<dbReference type="Gene3D" id="1.10.10.60">
    <property type="entry name" value="Homeodomain-like"/>
    <property type="match status" value="1"/>
</dbReference>
<keyword evidence="3" id="KW-0804">Transcription</keyword>
<feature type="domain" description="HTH araC/xylS-type" evidence="4">
    <location>
        <begin position="152"/>
        <end position="250"/>
    </location>
</feature>
<dbReference type="PANTHER" id="PTHR46796">
    <property type="entry name" value="HTH-TYPE TRANSCRIPTIONAL ACTIVATOR RHAS-RELATED"/>
    <property type="match status" value="1"/>
</dbReference>
<dbReference type="InterPro" id="IPR050204">
    <property type="entry name" value="AraC_XylS_family_regulators"/>
</dbReference>
<keyword evidence="6" id="KW-1185">Reference proteome</keyword>
<dbReference type="GO" id="GO:0043565">
    <property type="term" value="F:sequence-specific DNA binding"/>
    <property type="evidence" value="ECO:0007669"/>
    <property type="project" value="InterPro"/>
</dbReference>
<reference evidence="5" key="2">
    <citation type="submission" date="2023-01" db="EMBL/GenBank/DDBJ databases">
        <authorList>
            <person name="Sun Q."/>
            <person name="Evtushenko L."/>
        </authorList>
    </citation>
    <scope>NUCLEOTIDE SEQUENCE</scope>
    <source>
        <strain evidence="5">VKM Ac-1958</strain>
    </source>
</reference>
<gene>
    <name evidence="5" type="ORF">GCM10017596_16000</name>
</gene>
<dbReference type="PROSITE" id="PS00041">
    <property type="entry name" value="HTH_ARAC_FAMILY_1"/>
    <property type="match status" value="1"/>
</dbReference>
<evidence type="ECO:0000256" key="1">
    <source>
        <dbReference type="ARBA" id="ARBA00023015"/>
    </source>
</evidence>
<dbReference type="InterPro" id="IPR018062">
    <property type="entry name" value="HTH_AraC-typ_CS"/>
</dbReference>
<evidence type="ECO:0000256" key="3">
    <source>
        <dbReference type="ARBA" id="ARBA00023163"/>
    </source>
</evidence>
<organism evidence="5 6">
    <name type="scientific">Microbacterium keratanolyticum</name>
    <dbReference type="NCBI Taxonomy" id="67574"/>
    <lineage>
        <taxon>Bacteria</taxon>
        <taxon>Bacillati</taxon>
        <taxon>Actinomycetota</taxon>
        <taxon>Actinomycetes</taxon>
        <taxon>Micrococcales</taxon>
        <taxon>Microbacteriaceae</taxon>
        <taxon>Microbacterium</taxon>
    </lineage>
</organism>
<dbReference type="Pfam" id="PF20240">
    <property type="entry name" value="DUF6597"/>
    <property type="match status" value="1"/>
</dbReference>
<name>A0A9W6HT28_9MICO</name>
<accession>A0A9W6HT28</accession>